<dbReference type="Proteomes" id="UP000188929">
    <property type="component" value="Unassembled WGS sequence"/>
</dbReference>
<keyword evidence="3" id="KW-1185">Reference proteome</keyword>
<protein>
    <recommendedName>
        <fullName evidence="4">DUF998 domain-containing protein</fullName>
    </recommendedName>
</protein>
<feature type="transmembrane region" description="Helical" evidence="1">
    <location>
        <begin position="20"/>
        <end position="42"/>
    </location>
</feature>
<keyword evidence="1" id="KW-1133">Transmembrane helix</keyword>
<name>A0A1V2I432_9ACTN</name>
<reference evidence="3" key="1">
    <citation type="submission" date="2016-10" db="EMBL/GenBank/DDBJ databases">
        <title>Frankia sp. NRRL B-16386 Genome sequencing.</title>
        <authorList>
            <person name="Ghodhbane-Gtari F."/>
            <person name="Swanson E."/>
            <person name="Gueddou A."/>
            <person name="Hezbri K."/>
            <person name="Ktari K."/>
            <person name="Nouioui I."/>
            <person name="Morris K."/>
            <person name="Simpson S."/>
            <person name="Abebe-Akele F."/>
            <person name="Thomas K."/>
            <person name="Gtari M."/>
            <person name="Tisa L.S."/>
        </authorList>
    </citation>
    <scope>NUCLEOTIDE SEQUENCE [LARGE SCALE GENOMIC DNA]</scope>
    <source>
        <strain evidence="3">NRRL B-16386</strain>
    </source>
</reference>
<dbReference type="EMBL" id="MOMC01000062">
    <property type="protein sequence ID" value="ONH25219.1"/>
    <property type="molecule type" value="Genomic_DNA"/>
</dbReference>
<dbReference type="RefSeq" id="WP_076820388.1">
    <property type="nucleotide sequence ID" value="NZ_MOMC01000062.1"/>
</dbReference>
<evidence type="ECO:0008006" key="4">
    <source>
        <dbReference type="Google" id="ProtNLM"/>
    </source>
</evidence>
<keyword evidence="1" id="KW-0472">Membrane</keyword>
<dbReference type="AlphaFoldDB" id="A0A1V2I432"/>
<feature type="transmembrane region" description="Helical" evidence="1">
    <location>
        <begin position="127"/>
        <end position="149"/>
    </location>
</feature>
<organism evidence="2 3">
    <name type="scientific">Pseudofrankia asymbiotica</name>
    <dbReference type="NCBI Taxonomy" id="1834516"/>
    <lineage>
        <taxon>Bacteria</taxon>
        <taxon>Bacillati</taxon>
        <taxon>Actinomycetota</taxon>
        <taxon>Actinomycetes</taxon>
        <taxon>Frankiales</taxon>
        <taxon>Frankiaceae</taxon>
        <taxon>Pseudofrankia</taxon>
    </lineage>
</organism>
<evidence type="ECO:0000313" key="3">
    <source>
        <dbReference type="Proteomes" id="UP000188929"/>
    </source>
</evidence>
<keyword evidence="1" id="KW-0812">Transmembrane</keyword>
<feature type="transmembrane region" description="Helical" evidence="1">
    <location>
        <begin position="62"/>
        <end position="80"/>
    </location>
</feature>
<feature type="transmembrane region" description="Helical" evidence="1">
    <location>
        <begin position="161"/>
        <end position="178"/>
    </location>
</feature>
<gene>
    <name evidence="2" type="ORF">BL253_28020</name>
</gene>
<accession>A0A1V2I432</accession>
<dbReference type="OrthoDB" id="9956651at2"/>
<sequence>MTTTATHLPSTAVRAPAAQVAVVAGGLIGAVGAAAYISSFAVLSDLTGQEAVRSPLCVTANMLMTLGFAVVALCLPALAAHTRLPRWALLTAAAGCLSIAAVAWGAATFGVEAARVATDAQWDHRGAFVLVAHLPKMLIGAAGLTALAVTGWRHRAVPRTACLLLGLTTAVALLLPPYPPTALLAGLGLAWLARTARPHPET</sequence>
<evidence type="ECO:0000313" key="2">
    <source>
        <dbReference type="EMBL" id="ONH25219.1"/>
    </source>
</evidence>
<feature type="transmembrane region" description="Helical" evidence="1">
    <location>
        <begin position="87"/>
        <end position="107"/>
    </location>
</feature>
<dbReference type="STRING" id="1834516.BL253_28020"/>
<comment type="caution">
    <text evidence="2">The sequence shown here is derived from an EMBL/GenBank/DDBJ whole genome shotgun (WGS) entry which is preliminary data.</text>
</comment>
<proteinExistence type="predicted"/>
<evidence type="ECO:0000256" key="1">
    <source>
        <dbReference type="SAM" id="Phobius"/>
    </source>
</evidence>